<organism evidence="7 8">
    <name type="scientific">Nocardioides phosphati</name>
    <dbReference type="NCBI Taxonomy" id="1867775"/>
    <lineage>
        <taxon>Bacteria</taxon>
        <taxon>Bacillati</taxon>
        <taxon>Actinomycetota</taxon>
        <taxon>Actinomycetes</taxon>
        <taxon>Propionibacteriales</taxon>
        <taxon>Nocardioidaceae</taxon>
        <taxon>Nocardioides</taxon>
    </lineage>
</organism>
<dbReference type="InterPro" id="IPR049484">
    <property type="entry name" value="Rv0078-like_C"/>
</dbReference>
<dbReference type="InterPro" id="IPR009057">
    <property type="entry name" value="Homeodomain-like_sf"/>
</dbReference>
<dbReference type="PROSITE" id="PS01081">
    <property type="entry name" value="HTH_TETR_1"/>
    <property type="match status" value="1"/>
</dbReference>
<evidence type="ECO:0000313" key="7">
    <source>
        <dbReference type="EMBL" id="GGO93434.1"/>
    </source>
</evidence>
<dbReference type="SUPFAM" id="SSF46689">
    <property type="entry name" value="Homeodomain-like"/>
    <property type="match status" value="1"/>
</dbReference>
<dbReference type="Gene3D" id="1.10.357.10">
    <property type="entry name" value="Tetracycline Repressor, domain 2"/>
    <property type="match status" value="1"/>
</dbReference>
<dbReference type="InterPro" id="IPR023772">
    <property type="entry name" value="DNA-bd_HTH_TetR-type_CS"/>
</dbReference>
<dbReference type="Pfam" id="PF21351">
    <property type="entry name" value="TetR_C_41"/>
    <property type="match status" value="1"/>
</dbReference>
<feature type="DNA-binding region" description="H-T-H motif" evidence="4">
    <location>
        <begin position="60"/>
        <end position="79"/>
    </location>
</feature>
<evidence type="ECO:0000256" key="1">
    <source>
        <dbReference type="ARBA" id="ARBA00023015"/>
    </source>
</evidence>
<sequence length="242" mass="25679">MSKTEGSGSDRRPKLAMPRVPSVPGVPGLSRRQQYSAATRKALIKAAGQLFAVRGYAATSLDAIVTEAKVTKGALYHHFSGKQGIFEAVLVDLEDQAARQIGKAMKGVKDPWDQARAGLMAFLEVLREPAYSRLVVHEAPTVLGPRATDREDRSTFAVIRQVVSSVLSGEASDDASGVDPQMQETFSRIFFGALAAAGDAIVESADPAAATQRVEAAFGMLFDGMRTLAGTARPEADSVSGR</sequence>
<gene>
    <name evidence="7" type="ORF">GCM10011584_32120</name>
</gene>
<accession>A0ABQ2NFX6</accession>
<feature type="domain" description="HTH tetR-type" evidence="6">
    <location>
        <begin position="37"/>
        <end position="97"/>
    </location>
</feature>
<reference evidence="8" key="1">
    <citation type="journal article" date="2019" name="Int. J. Syst. Evol. Microbiol.">
        <title>The Global Catalogue of Microorganisms (GCM) 10K type strain sequencing project: providing services to taxonomists for standard genome sequencing and annotation.</title>
        <authorList>
            <consortium name="The Broad Institute Genomics Platform"/>
            <consortium name="The Broad Institute Genome Sequencing Center for Infectious Disease"/>
            <person name="Wu L."/>
            <person name="Ma J."/>
        </authorList>
    </citation>
    <scope>NUCLEOTIDE SEQUENCE [LARGE SCALE GENOMIC DNA]</scope>
    <source>
        <strain evidence="8">CGMCC 4.7371</strain>
    </source>
</reference>
<comment type="caution">
    <text evidence="7">The sequence shown here is derived from an EMBL/GenBank/DDBJ whole genome shotgun (WGS) entry which is preliminary data.</text>
</comment>
<dbReference type="InterPro" id="IPR001647">
    <property type="entry name" value="HTH_TetR"/>
</dbReference>
<protein>
    <submittedName>
        <fullName evidence="7">TetR family transcriptional regulator</fullName>
    </submittedName>
</protein>
<keyword evidence="8" id="KW-1185">Reference proteome</keyword>
<dbReference type="RefSeq" id="WP_188785046.1">
    <property type="nucleotide sequence ID" value="NZ_BMNI01000012.1"/>
</dbReference>
<evidence type="ECO:0000256" key="2">
    <source>
        <dbReference type="ARBA" id="ARBA00023125"/>
    </source>
</evidence>
<evidence type="ECO:0000259" key="6">
    <source>
        <dbReference type="PROSITE" id="PS50977"/>
    </source>
</evidence>
<name>A0ABQ2NFX6_9ACTN</name>
<dbReference type="PRINTS" id="PR00455">
    <property type="entry name" value="HTHTETR"/>
</dbReference>
<dbReference type="InterPro" id="IPR050109">
    <property type="entry name" value="HTH-type_TetR-like_transc_reg"/>
</dbReference>
<dbReference type="Proteomes" id="UP000655410">
    <property type="component" value="Unassembled WGS sequence"/>
</dbReference>
<dbReference type="PANTHER" id="PTHR30055:SF234">
    <property type="entry name" value="HTH-TYPE TRANSCRIPTIONAL REGULATOR BETI"/>
    <property type="match status" value="1"/>
</dbReference>
<evidence type="ECO:0000256" key="5">
    <source>
        <dbReference type="SAM" id="MobiDB-lite"/>
    </source>
</evidence>
<feature type="region of interest" description="Disordered" evidence="5">
    <location>
        <begin position="1"/>
        <end position="31"/>
    </location>
</feature>
<dbReference type="PANTHER" id="PTHR30055">
    <property type="entry name" value="HTH-TYPE TRANSCRIPTIONAL REGULATOR RUTR"/>
    <property type="match status" value="1"/>
</dbReference>
<evidence type="ECO:0000256" key="4">
    <source>
        <dbReference type="PROSITE-ProRule" id="PRU00335"/>
    </source>
</evidence>
<keyword evidence="2 4" id="KW-0238">DNA-binding</keyword>
<dbReference type="EMBL" id="BMNI01000012">
    <property type="protein sequence ID" value="GGO93434.1"/>
    <property type="molecule type" value="Genomic_DNA"/>
</dbReference>
<evidence type="ECO:0000313" key="8">
    <source>
        <dbReference type="Proteomes" id="UP000655410"/>
    </source>
</evidence>
<keyword evidence="3" id="KW-0804">Transcription</keyword>
<dbReference type="Pfam" id="PF00440">
    <property type="entry name" value="TetR_N"/>
    <property type="match status" value="1"/>
</dbReference>
<dbReference type="PROSITE" id="PS50977">
    <property type="entry name" value="HTH_TETR_2"/>
    <property type="match status" value="1"/>
</dbReference>
<evidence type="ECO:0000256" key="3">
    <source>
        <dbReference type="ARBA" id="ARBA00023163"/>
    </source>
</evidence>
<keyword evidence="1" id="KW-0805">Transcription regulation</keyword>
<proteinExistence type="predicted"/>